<reference evidence="1" key="1">
    <citation type="submission" date="2019-11" db="EMBL/GenBank/DDBJ databases">
        <title>Nori genome reveals adaptations in red seaweeds to the harsh intertidal environment.</title>
        <authorList>
            <person name="Wang D."/>
            <person name="Mao Y."/>
        </authorList>
    </citation>
    <scope>NUCLEOTIDE SEQUENCE</scope>
    <source>
        <tissue evidence="1">Gametophyte</tissue>
    </source>
</reference>
<evidence type="ECO:0000313" key="1">
    <source>
        <dbReference type="EMBL" id="KAK1869044.1"/>
    </source>
</evidence>
<protein>
    <submittedName>
        <fullName evidence="1">Uncharacterized protein</fullName>
    </submittedName>
</protein>
<dbReference type="Proteomes" id="UP000798662">
    <property type="component" value="Chromosome 3"/>
</dbReference>
<gene>
    <name evidence="1" type="ORF">I4F81_011526</name>
</gene>
<proteinExistence type="predicted"/>
<accession>A0ACC3CFH8</accession>
<comment type="caution">
    <text evidence="1">The sequence shown here is derived from an EMBL/GenBank/DDBJ whole genome shotgun (WGS) entry which is preliminary data.</text>
</comment>
<evidence type="ECO:0000313" key="2">
    <source>
        <dbReference type="Proteomes" id="UP000798662"/>
    </source>
</evidence>
<sequence length="861" mass="87947">MSTAVPPGASPADTAAVASAARYAARRGKDIHDAIIFLIDVSLPMVTTNAVVTGESKLSDPSLAFSSGGGGLSAPPGRASVTLASAALQGAADVLRDKVRSRPRDVVGVIVYGTIRSRNQMNVPGVWVVRELAPPSVSAIRAVQGLADALATGPAEATPPGEGDETDVAGVILPGHLNSVGCAATAGRSGVADQDGIGCQFAHALWVARVMLLRAKKGPAFGTTSSGGVGGGGAAERTRERFLAHKRVFVLTNCDDPASGNAEELKAAGKQAVDLADIGAFVRLVPLTGTPTSGALHAGSAVAASSSSSGALLAGFTPSSGLSQLPMGQAFSPGSSVGGLPGARGGPIPSFDVHKFFSHIVFHTEAADADASEGVAAGLLDVTPSSNVDAIRETLRREGTPKRAIARTVLRIRCGLNASSSSALTQPSQPSQPSVSAPAGSGSQSQPPTPKDKELTVGIAVYNRVSKPPVPPKVLVDRRTNLPVTAKSVTWCNETARPLPSADAVRHAYTLVDGADAAFTTAELDEIRCAHQRGGLCLLGVQAAGSLPRPDWSIRPSSFVVADDMVWAGSGVALAALHDGCLRRNKVMVVAGSLRASGAGLRVGVLVPAEEKLGETGAVQIEPPGFHLTWLPYADDLYDGWKSAVPTLAVDPPIVASVDVAPIGTRRRRPVGDSDSTSQEEGVDNEDVEMPPLPATTEELDGDIVPIGTTVATQVVRKMGLPPDFRPWKLKDPALMRHWEVVQAIALAEALPTAGMPAGMSDALSPAASGGLEGPFGNDLSAAAAVAALPPDPLMPDDAAIEASAADALAAFRSALKVYCTAHGLPLGGRKAEVVARVRLHLVKAAEAAAGGGDAPDDMFF</sequence>
<organism evidence="1 2">
    <name type="scientific">Pyropia yezoensis</name>
    <name type="common">Susabi-nori</name>
    <name type="synonym">Porphyra yezoensis</name>
    <dbReference type="NCBI Taxonomy" id="2788"/>
    <lineage>
        <taxon>Eukaryota</taxon>
        <taxon>Rhodophyta</taxon>
        <taxon>Bangiophyceae</taxon>
        <taxon>Bangiales</taxon>
        <taxon>Bangiaceae</taxon>
        <taxon>Pyropia</taxon>
    </lineage>
</organism>
<name>A0ACC3CFH8_PYRYE</name>
<dbReference type="EMBL" id="CM020620">
    <property type="protein sequence ID" value="KAK1869044.1"/>
    <property type="molecule type" value="Genomic_DNA"/>
</dbReference>
<keyword evidence="2" id="KW-1185">Reference proteome</keyword>